<feature type="compositionally biased region" description="Basic residues" evidence="1">
    <location>
        <begin position="173"/>
        <end position="182"/>
    </location>
</feature>
<dbReference type="PANTHER" id="PTHR35525">
    <property type="entry name" value="BLL6575 PROTEIN"/>
    <property type="match status" value="1"/>
</dbReference>
<dbReference type="InterPro" id="IPR010852">
    <property type="entry name" value="ABATE"/>
</dbReference>
<dbReference type="Gene3D" id="1.10.3300.10">
    <property type="entry name" value="Jann2411-like domain"/>
    <property type="match status" value="1"/>
</dbReference>
<dbReference type="eggNOG" id="COG5516">
    <property type="taxonomic scope" value="Bacteria"/>
</dbReference>
<sequence length="188" mass="20415">MTTWTWLGDHLALDFANTTQEQGGTMVDLIPTLAEFDAWRSAMGDRLPEVGELTTSQLDDLRSLRDSALALMHAALGGHGLPEPDLAAVNEAVRSTSTFRLLVRARKADAVAGHHEGTEALRGVLAAAVVDLLAREDLANLAVCHAPGCGQFFHRARPNQRWCSPGCGNRARVDRHRHRRARPAGEGQ</sequence>
<accession>C7NHW9</accession>
<keyword evidence="4" id="KW-1185">Reference proteome</keyword>
<dbReference type="Pfam" id="PF11706">
    <property type="entry name" value="zf-CGNR"/>
    <property type="match status" value="1"/>
</dbReference>
<dbReference type="EMBL" id="CP001686">
    <property type="protein sequence ID" value="ACV06476.1"/>
    <property type="molecule type" value="Genomic_DNA"/>
</dbReference>
<feature type="region of interest" description="Disordered" evidence="1">
    <location>
        <begin position="166"/>
        <end position="188"/>
    </location>
</feature>
<dbReference type="PANTHER" id="PTHR35525:SF3">
    <property type="entry name" value="BLL6575 PROTEIN"/>
    <property type="match status" value="1"/>
</dbReference>
<dbReference type="AlphaFoldDB" id="C7NHW9"/>
<evidence type="ECO:0000313" key="4">
    <source>
        <dbReference type="Proteomes" id="UP000006666"/>
    </source>
</evidence>
<gene>
    <name evidence="3" type="ordered locus">Ksed_14500</name>
</gene>
<dbReference type="KEGG" id="kse:Ksed_14500"/>
<evidence type="ECO:0000256" key="1">
    <source>
        <dbReference type="SAM" id="MobiDB-lite"/>
    </source>
</evidence>
<organism evidence="3 4">
    <name type="scientific">Kytococcus sedentarius (strain ATCC 14392 / DSM 20547 / JCM 11482 / CCUG 33030 / NBRC 15357 / NCTC 11040 / CCM 314 / 541)</name>
    <name type="common">Micrococcus sedentarius</name>
    <dbReference type="NCBI Taxonomy" id="478801"/>
    <lineage>
        <taxon>Bacteria</taxon>
        <taxon>Bacillati</taxon>
        <taxon>Actinomycetota</taxon>
        <taxon>Actinomycetes</taxon>
        <taxon>Micrococcales</taxon>
        <taxon>Kytococcaceae</taxon>
        <taxon>Kytococcus</taxon>
    </lineage>
</organism>
<dbReference type="RefSeq" id="WP_015779421.1">
    <property type="nucleotide sequence ID" value="NC_013169.1"/>
</dbReference>
<dbReference type="Pfam" id="PF07336">
    <property type="entry name" value="ABATE"/>
    <property type="match status" value="1"/>
</dbReference>
<dbReference type="Proteomes" id="UP000006666">
    <property type="component" value="Chromosome"/>
</dbReference>
<feature type="domain" description="Zinc finger CGNR" evidence="2">
    <location>
        <begin position="141"/>
        <end position="180"/>
    </location>
</feature>
<dbReference type="HOGENOM" id="CLU_087298_2_1_11"/>
<dbReference type="InterPro" id="IPR023286">
    <property type="entry name" value="ABATE_dom_sf"/>
</dbReference>
<protein>
    <submittedName>
        <fullName evidence="3">Conserved protein containing a Zn-ribbon-like motif, possibly RNA-binding</fullName>
    </submittedName>
</protein>
<dbReference type="STRING" id="478801.Ksed_14500"/>
<dbReference type="InterPro" id="IPR021005">
    <property type="entry name" value="Znf_CGNR"/>
</dbReference>
<proteinExistence type="predicted"/>
<evidence type="ECO:0000313" key="3">
    <source>
        <dbReference type="EMBL" id="ACV06476.1"/>
    </source>
</evidence>
<dbReference type="SUPFAM" id="SSF160904">
    <property type="entry name" value="Jann2411-like"/>
    <property type="match status" value="1"/>
</dbReference>
<evidence type="ECO:0000259" key="2">
    <source>
        <dbReference type="Pfam" id="PF11706"/>
    </source>
</evidence>
<reference evidence="3 4" key="1">
    <citation type="journal article" date="2009" name="Stand. Genomic Sci.">
        <title>Complete genome sequence of Kytococcus sedentarius type strain (541).</title>
        <authorList>
            <person name="Sims D."/>
            <person name="Brettin T."/>
            <person name="Detter J.C."/>
            <person name="Han C."/>
            <person name="Lapidus A."/>
            <person name="Copeland A."/>
            <person name="Glavina Del Rio T."/>
            <person name="Nolan M."/>
            <person name="Chen F."/>
            <person name="Lucas S."/>
            <person name="Tice H."/>
            <person name="Cheng J.F."/>
            <person name="Bruce D."/>
            <person name="Goodwin L."/>
            <person name="Pitluck S."/>
            <person name="Ovchinnikova G."/>
            <person name="Pati A."/>
            <person name="Ivanova N."/>
            <person name="Mavrommatis K."/>
            <person name="Chen A."/>
            <person name="Palaniappan K."/>
            <person name="D'haeseleer P."/>
            <person name="Chain P."/>
            <person name="Bristow J."/>
            <person name="Eisen J.A."/>
            <person name="Markowitz V."/>
            <person name="Hugenholtz P."/>
            <person name="Schneider S."/>
            <person name="Goker M."/>
            <person name="Pukall R."/>
            <person name="Kyrpides N.C."/>
            <person name="Klenk H.P."/>
        </authorList>
    </citation>
    <scope>NUCLEOTIDE SEQUENCE [LARGE SCALE GENOMIC DNA]</scope>
    <source>
        <strain evidence="4">ATCC 14392 / DSM 20547 / JCM 11482 / CCUG 33030 / NBRC 15357 / NCTC 11040 / CCM 314 / 541</strain>
    </source>
</reference>
<name>C7NHW9_KYTSD</name>